<dbReference type="Pfam" id="PF00196">
    <property type="entry name" value="GerE"/>
    <property type="match status" value="1"/>
</dbReference>
<name>A0A2T3J4S5_9GAMM</name>
<keyword evidence="3" id="KW-1185">Reference proteome</keyword>
<organism evidence="2 3">
    <name type="scientific">Photobacterium lutimaris</name>
    <dbReference type="NCBI Taxonomy" id="388278"/>
    <lineage>
        <taxon>Bacteria</taxon>
        <taxon>Pseudomonadati</taxon>
        <taxon>Pseudomonadota</taxon>
        <taxon>Gammaproteobacteria</taxon>
        <taxon>Vibrionales</taxon>
        <taxon>Vibrionaceae</taxon>
        <taxon>Photobacterium</taxon>
    </lineage>
</organism>
<dbReference type="EMBL" id="PYMH01000001">
    <property type="protein sequence ID" value="PSU36300.1"/>
    <property type="molecule type" value="Genomic_DNA"/>
</dbReference>
<comment type="caution">
    <text evidence="2">The sequence shown here is derived from an EMBL/GenBank/DDBJ whole genome shotgun (WGS) entry which is preliminary data.</text>
</comment>
<dbReference type="SUPFAM" id="SSF46894">
    <property type="entry name" value="C-terminal effector domain of the bipartite response regulators"/>
    <property type="match status" value="1"/>
</dbReference>
<accession>A0A2T3J4S5</accession>
<dbReference type="InterPro" id="IPR000792">
    <property type="entry name" value="Tscrpt_reg_LuxR_C"/>
</dbReference>
<dbReference type="GO" id="GO:0003677">
    <property type="term" value="F:DNA binding"/>
    <property type="evidence" value="ECO:0007669"/>
    <property type="project" value="InterPro"/>
</dbReference>
<gene>
    <name evidence="2" type="ORF">C9I99_04685</name>
</gene>
<evidence type="ECO:0000313" key="2">
    <source>
        <dbReference type="EMBL" id="PSU36300.1"/>
    </source>
</evidence>
<reference evidence="2 3" key="1">
    <citation type="submission" date="2018-03" db="EMBL/GenBank/DDBJ databases">
        <title>Whole genome sequencing of Histamine producing bacteria.</title>
        <authorList>
            <person name="Butler K."/>
        </authorList>
    </citation>
    <scope>NUCLEOTIDE SEQUENCE [LARGE SCALE GENOMIC DNA]</scope>
    <source>
        <strain evidence="2 3">JCM 13586</strain>
    </source>
</reference>
<dbReference type="OrthoDB" id="1523999at2"/>
<protein>
    <recommendedName>
        <fullName evidence="1">HTH luxR-type domain-containing protein</fullName>
    </recommendedName>
</protein>
<dbReference type="GO" id="GO:0006355">
    <property type="term" value="P:regulation of DNA-templated transcription"/>
    <property type="evidence" value="ECO:0007669"/>
    <property type="project" value="InterPro"/>
</dbReference>
<dbReference type="InterPro" id="IPR036388">
    <property type="entry name" value="WH-like_DNA-bd_sf"/>
</dbReference>
<dbReference type="Gene3D" id="1.10.10.10">
    <property type="entry name" value="Winged helix-like DNA-binding domain superfamily/Winged helix DNA-binding domain"/>
    <property type="match status" value="1"/>
</dbReference>
<proteinExistence type="predicted"/>
<dbReference type="PROSITE" id="PS50043">
    <property type="entry name" value="HTH_LUXR_2"/>
    <property type="match status" value="1"/>
</dbReference>
<feature type="domain" description="HTH luxR-type" evidence="1">
    <location>
        <begin position="182"/>
        <end position="247"/>
    </location>
</feature>
<dbReference type="RefSeq" id="WP_107347654.1">
    <property type="nucleotide sequence ID" value="NZ_PYMH01000001.1"/>
</dbReference>
<sequence>MDKVDSWIRSLVEAGQSPSDISHVVADIGRSVGADVSIIFLGSSPKISTGSIFHAGIEQQQLEFYGRHSQSDEYLQYYSKHKLQGNMVSLQSMLPNNKIKDEWFREVMVPTLAVKHSLSGYCRLNKSEVQVLTFHRYTSPFSPESHSYLQRFMDKLVPWSQYYLSRQKLLDQFGSQPVQHGDLILPQILTPTEKQVIELLTQGYDGSEITQLRGVSKETTKTQIKSILHKLDCKHQNHLLHKLYTQTP</sequence>
<dbReference type="InterPro" id="IPR016032">
    <property type="entry name" value="Sig_transdc_resp-reg_C-effctor"/>
</dbReference>
<evidence type="ECO:0000313" key="3">
    <source>
        <dbReference type="Proteomes" id="UP000241222"/>
    </source>
</evidence>
<evidence type="ECO:0000259" key="1">
    <source>
        <dbReference type="PROSITE" id="PS50043"/>
    </source>
</evidence>
<dbReference type="SMART" id="SM00421">
    <property type="entry name" value="HTH_LUXR"/>
    <property type="match status" value="1"/>
</dbReference>
<dbReference type="Proteomes" id="UP000241222">
    <property type="component" value="Unassembled WGS sequence"/>
</dbReference>
<dbReference type="PRINTS" id="PR00038">
    <property type="entry name" value="HTHLUXR"/>
</dbReference>
<dbReference type="AlphaFoldDB" id="A0A2T3J4S5"/>